<dbReference type="GO" id="GO:0016020">
    <property type="term" value="C:membrane"/>
    <property type="evidence" value="ECO:0007669"/>
    <property type="project" value="TreeGrafter"/>
</dbReference>
<evidence type="ECO:0000256" key="1">
    <source>
        <dbReference type="ARBA" id="ARBA00005420"/>
    </source>
</evidence>
<evidence type="ECO:0000256" key="3">
    <source>
        <dbReference type="ARBA" id="ARBA00023315"/>
    </source>
</evidence>
<dbReference type="Pfam" id="PF03982">
    <property type="entry name" value="DAGAT"/>
    <property type="match status" value="1"/>
</dbReference>
<evidence type="ECO:0008006" key="7">
    <source>
        <dbReference type="Google" id="ProtNLM"/>
    </source>
</evidence>
<dbReference type="PANTHER" id="PTHR22753:SF14">
    <property type="entry name" value="MONOACYLGLYCEROL_DIACYLGLYCEROL O-ACYLTRANSFERASE"/>
    <property type="match status" value="1"/>
</dbReference>
<keyword evidence="4" id="KW-0812">Transmembrane</keyword>
<proteinExistence type="inferred from homology"/>
<organism evidence="5 6">
    <name type="scientific">Megaselia scalaris</name>
    <name type="common">Humpbacked fly</name>
    <name type="synonym">Phora scalaris</name>
    <dbReference type="NCBI Taxonomy" id="36166"/>
    <lineage>
        <taxon>Eukaryota</taxon>
        <taxon>Metazoa</taxon>
        <taxon>Ecdysozoa</taxon>
        <taxon>Arthropoda</taxon>
        <taxon>Hexapoda</taxon>
        <taxon>Insecta</taxon>
        <taxon>Pterygota</taxon>
        <taxon>Neoptera</taxon>
        <taxon>Endopterygota</taxon>
        <taxon>Diptera</taxon>
        <taxon>Brachycera</taxon>
        <taxon>Muscomorpha</taxon>
        <taxon>Platypezoidea</taxon>
        <taxon>Phoridae</taxon>
        <taxon>Megaseliini</taxon>
        <taxon>Megaselia</taxon>
    </lineage>
</organism>
<evidence type="ECO:0000256" key="4">
    <source>
        <dbReference type="SAM" id="Phobius"/>
    </source>
</evidence>
<dbReference type="STRING" id="36166.T1GAJ6"/>
<keyword evidence="2" id="KW-0808">Transferase</keyword>
<evidence type="ECO:0000256" key="2">
    <source>
        <dbReference type="ARBA" id="ARBA00022679"/>
    </source>
</evidence>
<accession>T1GAJ6</accession>
<dbReference type="OMA" id="PIYPMFT"/>
<keyword evidence="3" id="KW-0012">Acyltransferase</keyword>
<name>T1GAJ6_MEGSC</name>
<dbReference type="HOGENOM" id="CLU_056812_1_0_1"/>
<keyword evidence="6" id="KW-1185">Reference proteome</keyword>
<dbReference type="GO" id="GO:0008374">
    <property type="term" value="F:O-acyltransferase activity"/>
    <property type="evidence" value="ECO:0007669"/>
    <property type="project" value="InterPro"/>
</dbReference>
<protein>
    <recommendedName>
        <fullName evidence="7">Phospholipid/glycerol acyltransferase domain-containing protein</fullName>
    </recommendedName>
</protein>
<evidence type="ECO:0000313" key="5">
    <source>
        <dbReference type="EnsemblMetazoa" id="MESCA000254-PA"/>
    </source>
</evidence>
<dbReference type="EMBL" id="CAQQ02132640">
    <property type="status" value="NOT_ANNOTATED_CDS"/>
    <property type="molecule type" value="Genomic_DNA"/>
</dbReference>
<comment type="similarity">
    <text evidence="1">Belongs to the diacylglycerol acyltransferase family.</text>
</comment>
<feature type="transmembrane region" description="Helical" evidence="4">
    <location>
        <begin position="20"/>
        <end position="41"/>
    </location>
</feature>
<dbReference type="PANTHER" id="PTHR22753">
    <property type="entry name" value="TRANSMEMBRANE PROTEIN 68"/>
    <property type="match status" value="1"/>
</dbReference>
<dbReference type="InterPro" id="IPR007130">
    <property type="entry name" value="DAGAT"/>
</dbReference>
<dbReference type="EnsemblMetazoa" id="MESCA000254-RA">
    <property type="protein sequence ID" value="MESCA000254-PA"/>
    <property type="gene ID" value="MESCA000254"/>
</dbReference>
<dbReference type="AlphaFoldDB" id="T1GAJ6"/>
<keyword evidence="4" id="KW-0472">Membrane</keyword>
<dbReference type="CDD" id="cd07987">
    <property type="entry name" value="LPLAT_MGAT-like"/>
    <property type="match status" value="1"/>
</dbReference>
<keyword evidence="4" id="KW-1133">Transmembrane helix</keyword>
<sequence length="295" mass="34107">MFGFLIDLVLVQVKGILPLFIFPYVYSVFSLAFSALFLHIYRSYRLKPGEETNFEFWKEARRPVASGWDFFARLWYGYEVVGWENFPKTDEAALLICYHGAVPADINFMYFRTYLETGRQLYAVTDKFTSKIPFLKSFRECFLITSANQEECLDILNKGGALVICPGGTFEAQFSDENYDILWRNRMGFAKVALKANVKVIPIFTENIREAFRQLTVGKSFWLKIYELTKLPMIPIYGGFPVKLRTHIGKPVIPNENDTAEILRDRVTEAMKTLIKENQKLPGNITSALMQRFSK</sequence>
<dbReference type="SUPFAM" id="SSF69593">
    <property type="entry name" value="Glycerol-3-phosphate (1)-acyltransferase"/>
    <property type="match status" value="1"/>
</dbReference>
<dbReference type="Proteomes" id="UP000015102">
    <property type="component" value="Unassembled WGS sequence"/>
</dbReference>
<reference evidence="5" key="2">
    <citation type="submission" date="2015-06" db="UniProtKB">
        <authorList>
            <consortium name="EnsemblMetazoa"/>
        </authorList>
    </citation>
    <scope>IDENTIFICATION</scope>
</reference>
<evidence type="ECO:0000313" key="6">
    <source>
        <dbReference type="Proteomes" id="UP000015102"/>
    </source>
</evidence>
<reference evidence="6" key="1">
    <citation type="submission" date="2013-02" db="EMBL/GenBank/DDBJ databases">
        <authorList>
            <person name="Hughes D."/>
        </authorList>
    </citation>
    <scope>NUCLEOTIDE SEQUENCE</scope>
    <source>
        <strain>Durham</strain>
        <strain evidence="6">NC isolate 2 -- Noor lab</strain>
    </source>
</reference>